<evidence type="ECO:0000313" key="1">
    <source>
        <dbReference type="EMBL" id="EUA48822.1"/>
    </source>
</evidence>
<dbReference type="AlphaFoldDB" id="A0A829Q6Y4"/>
<dbReference type="Proteomes" id="UP000020103">
    <property type="component" value="Unassembled WGS sequence"/>
</dbReference>
<dbReference type="EMBL" id="JAOF01000001">
    <property type="protein sequence ID" value="EUA48822.1"/>
    <property type="molecule type" value="Genomic_DNA"/>
</dbReference>
<organism evidence="1 2">
    <name type="scientific">Mycobacteroides abscessus 21</name>
    <dbReference type="NCBI Taxonomy" id="1299324"/>
    <lineage>
        <taxon>Bacteria</taxon>
        <taxon>Bacillati</taxon>
        <taxon>Actinomycetota</taxon>
        <taxon>Actinomycetes</taxon>
        <taxon>Mycobacteriales</taxon>
        <taxon>Mycobacteriaceae</taxon>
        <taxon>Mycobacteroides</taxon>
        <taxon>Mycobacteroides abscessus</taxon>
    </lineage>
</organism>
<evidence type="ECO:0000313" key="2">
    <source>
        <dbReference type="Proteomes" id="UP000020103"/>
    </source>
</evidence>
<gene>
    <name evidence="1" type="ORF">I543_2758</name>
</gene>
<proteinExistence type="predicted"/>
<protein>
    <submittedName>
        <fullName evidence="1">Uncharacterized protein</fullName>
    </submittedName>
</protein>
<name>A0A829Q6Y4_9MYCO</name>
<comment type="caution">
    <text evidence="1">The sequence shown here is derived from an EMBL/GenBank/DDBJ whole genome shotgun (WGS) entry which is preliminary data.</text>
</comment>
<reference evidence="1 2" key="1">
    <citation type="submission" date="2013-12" db="EMBL/GenBank/DDBJ databases">
        <authorList>
            <person name="Madinger N."/>
            <person name="Lenaerts A."/>
            <person name="Ordway D."/>
            <person name="DeGroote M.A."/>
            <person name="Parker T."/>
            <person name="Sizemore C."/>
            <person name="Tallon L.J."/>
            <person name="Sadzewicz L.K."/>
            <person name="Sengamalay N."/>
            <person name="Fraser C.M."/>
            <person name="Hine E."/>
            <person name="Shefchek K.A."/>
            <person name="Das S.P."/>
            <person name="Tettelin H."/>
        </authorList>
    </citation>
    <scope>NUCLEOTIDE SEQUENCE [LARGE SCALE GENOMIC DNA]</scope>
    <source>
        <strain evidence="1 2">21</strain>
    </source>
</reference>
<sequence length="128" mass="14394">MTRLEHRRKEFADAAAAFAAVAGELGRIEFNRARTRLEHPGTPAHQRARQETYRTRAEIRNARHLLRLLDDPDRSDGVVESADKVIELLQRISSTPVTVAEIHDREQEAAAALEAFLQCAAQRLADDV</sequence>
<accession>A0A829Q6Y4</accession>